<keyword evidence="4" id="KW-0676">Redox-active center</keyword>
<dbReference type="Pfam" id="PF08534">
    <property type="entry name" value="Redoxin"/>
    <property type="match status" value="1"/>
</dbReference>
<dbReference type="PROSITE" id="PS51352">
    <property type="entry name" value="THIOREDOXIN_2"/>
    <property type="match status" value="1"/>
</dbReference>
<proteinExistence type="predicted"/>
<keyword evidence="2" id="KW-0201">Cytochrome c-type biogenesis</keyword>
<evidence type="ECO:0000259" key="5">
    <source>
        <dbReference type="PROSITE" id="PS51352"/>
    </source>
</evidence>
<organism evidence="6 7">
    <name type="scientific">Zhouia amylolytica AD3</name>
    <dbReference type="NCBI Taxonomy" id="1286632"/>
    <lineage>
        <taxon>Bacteria</taxon>
        <taxon>Pseudomonadati</taxon>
        <taxon>Bacteroidota</taxon>
        <taxon>Flavobacteriia</taxon>
        <taxon>Flavobacteriales</taxon>
        <taxon>Flavobacteriaceae</taxon>
        <taxon>Zhouia</taxon>
    </lineage>
</organism>
<reference evidence="7" key="1">
    <citation type="submission" date="2013-11" db="EMBL/GenBank/DDBJ databases">
        <title>Draft genome sequence from a member of Zhouia, isolated tidal flat.</title>
        <authorList>
            <person name="Jin H."/>
            <person name="Jeon C.O."/>
        </authorList>
    </citation>
    <scope>NUCLEOTIDE SEQUENCE [LARGE SCALE GENOMIC DNA]</scope>
    <source>
        <strain evidence="7">AD3</strain>
    </source>
</reference>
<evidence type="ECO:0000256" key="3">
    <source>
        <dbReference type="ARBA" id="ARBA00023157"/>
    </source>
</evidence>
<comment type="subcellular location">
    <subcellularLocation>
        <location evidence="1">Cell envelope</location>
    </subcellularLocation>
</comment>
<reference evidence="6 7" key="2">
    <citation type="journal article" date="2016" name="Genome Announc.">
        <title>Draft Genome Sequence of Zhouia amylolytica AD3, Isolated from Tidal Flat Sediment.</title>
        <authorList>
            <person name="Jia B."/>
            <person name="Jin H.M."/>
            <person name="Lee H.J."/>
            <person name="Jeon C.O."/>
        </authorList>
    </citation>
    <scope>NUCLEOTIDE SEQUENCE [LARGE SCALE GENOMIC DNA]</scope>
    <source>
        <strain evidence="6 7">AD3</strain>
    </source>
</reference>
<keyword evidence="7" id="KW-1185">Reference proteome</keyword>
<keyword evidence="3" id="KW-1015">Disulfide bond</keyword>
<evidence type="ECO:0000313" key="6">
    <source>
        <dbReference type="EMBL" id="ETN96937.1"/>
    </source>
</evidence>
<evidence type="ECO:0000313" key="7">
    <source>
        <dbReference type="Proteomes" id="UP000018850"/>
    </source>
</evidence>
<dbReference type="PATRIC" id="fig|1286632.3.peg.363"/>
<dbReference type="PANTHER" id="PTHR42852:SF6">
    <property type="entry name" value="THIOL:DISULFIDE INTERCHANGE PROTEIN DSBE"/>
    <property type="match status" value="1"/>
</dbReference>
<dbReference type="EMBL" id="AYXY01000001">
    <property type="protein sequence ID" value="ETN96937.1"/>
    <property type="molecule type" value="Genomic_DNA"/>
</dbReference>
<dbReference type="InterPro" id="IPR013740">
    <property type="entry name" value="Redoxin"/>
</dbReference>
<dbReference type="AlphaFoldDB" id="W2UUB7"/>
<evidence type="ECO:0000256" key="1">
    <source>
        <dbReference type="ARBA" id="ARBA00004196"/>
    </source>
</evidence>
<name>W2UUB7_9FLAO</name>
<dbReference type="InterPro" id="IPR013766">
    <property type="entry name" value="Thioredoxin_domain"/>
</dbReference>
<gene>
    <name evidence="6" type="ORF">P278_03630</name>
</gene>
<dbReference type="InterPro" id="IPR036249">
    <property type="entry name" value="Thioredoxin-like_sf"/>
</dbReference>
<dbReference type="Gene3D" id="3.40.30.10">
    <property type="entry name" value="Glutaredoxin"/>
    <property type="match status" value="1"/>
</dbReference>
<feature type="domain" description="Thioredoxin" evidence="5">
    <location>
        <begin position="195"/>
        <end position="340"/>
    </location>
</feature>
<dbReference type="Proteomes" id="UP000018850">
    <property type="component" value="Unassembled WGS sequence"/>
</dbReference>
<dbReference type="GO" id="GO:0016491">
    <property type="term" value="F:oxidoreductase activity"/>
    <property type="evidence" value="ECO:0007669"/>
    <property type="project" value="InterPro"/>
</dbReference>
<dbReference type="eggNOG" id="COG0526">
    <property type="taxonomic scope" value="Bacteria"/>
</dbReference>
<comment type="caution">
    <text evidence="6">The sequence shown here is derived from an EMBL/GenBank/DDBJ whole genome shotgun (WGS) entry which is preliminary data.</text>
</comment>
<dbReference type="SUPFAM" id="SSF52833">
    <property type="entry name" value="Thioredoxin-like"/>
    <property type="match status" value="1"/>
</dbReference>
<protein>
    <recommendedName>
        <fullName evidence="5">Thioredoxin domain-containing protein</fullName>
    </recommendedName>
</protein>
<dbReference type="GO" id="GO:0030313">
    <property type="term" value="C:cell envelope"/>
    <property type="evidence" value="ECO:0007669"/>
    <property type="project" value="UniProtKB-SubCell"/>
</dbReference>
<sequence length="340" mass="38832">MKNFIYTLTIVLLTFISCKQESPKNYMTFSGIISNQNSDSLQIFSSKGFKKRISVNPDGTFSDTVNIKDGVYYLLDGKENTNVYLKNGYDLKLKLDTKVFDESIEFSGVGAEPNNYLAKSFLLSEKVGQDSTLFALEREDFYMKMIYVYEDFKELLLDTKNVDSIFIEGQTADIEKMIKYMASKYEHNLLMKNVLVKGNPSPKFVGYENFNGGTTSLADFKGKYVYLDIWATWCGPCKKEIPFLKTIEKKYHGKNIEFVSISVDKVEDYDKWKAMVKDKELSGVQLFANNKKDGLKFIKNYGIRGIPRFILIDPEGNIVSANAPRPSDDELIALFNDLNI</sequence>
<dbReference type="RefSeq" id="WP_038261835.1">
    <property type="nucleotide sequence ID" value="NZ_AYXY01000001.1"/>
</dbReference>
<dbReference type="CDD" id="cd02966">
    <property type="entry name" value="TlpA_like_family"/>
    <property type="match status" value="1"/>
</dbReference>
<dbReference type="PROSITE" id="PS51257">
    <property type="entry name" value="PROKAR_LIPOPROTEIN"/>
    <property type="match status" value="1"/>
</dbReference>
<dbReference type="GO" id="GO:0017004">
    <property type="term" value="P:cytochrome complex assembly"/>
    <property type="evidence" value="ECO:0007669"/>
    <property type="project" value="UniProtKB-KW"/>
</dbReference>
<dbReference type="PANTHER" id="PTHR42852">
    <property type="entry name" value="THIOL:DISULFIDE INTERCHANGE PROTEIN DSBE"/>
    <property type="match status" value="1"/>
</dbReference>
<evidence type="ECO:0000256" key="4">
    <source>
        <dbReference type="ARBA" id="ARBA00023284"/>
    </source>
</evidence>
<evidence type="ECO:0000256" key="2">
    <source>
        <dbReference type="ARBA" id="ARBA00022748"/>
    </source>
</evidence>
<accession>W2UUB7</accession>
<dbReference type="InterPro" id="IPR050553">
    <property type="entry name" value="Thioredoxin_ResA/DsbE_sf"/>
</dbReference>